<reference evidence="2 3" key="1">
    <citation type="submission" date="2023-07" db="EMBL/GenBank/DDBJ databases">
        <authorList>
            <person name="Girao M."/>
            <person name="Carvalho M.F."/>
        </authorList>
    </citation>
    <scope>NUCLEOTIDE SEQUENCE [LARGE SCALE GENOMIC DNA]</scope>
    <source>
        <strain evidence="2 3">66/93</strain>
    </source>
</reference>
<protein>
    <submittedName>
        <fullName evidence="2">DUF5937 family protein</fullName>
    </submittedName>
</protein>
<dbReference type="Proteomes" id="UP001348641">
    <property type="component" value="Unassembled WGS sequence"/>
</dbReference>
<evidence type="ECO:0000313" key="3">
    <source>
        <dbReference type="Proteomes" id="UP001348641"/>
    </source>
</evidence>
<dbReference type="InterPro" id="IPR011991">
    <property type="entry name" value="ArsR-like_HTH"/>
</dbReference>
<name>A0ABU7KQD5_9ACTN</name>
<evidence type="ECO:0000259" key="1">
    <source>
        <dbReference type="SMART" id="SM00418"/>
    </source>
</evidence>
<dbReference type="InterPro" id="IPR036390">
    <property type="entry name" value="WH_DNA-bd_sf"/>
</dbReference>
<gene>
    <name evidence="2" type="ORF">Q8A49_13475</name>
</gene>
<dbReference type="InterPro" id="IPR045981">
    <property type="entry name" value="DUF5937"/>
</dbReference>
<sequence>MGRNVVRFRIGATDISSIRFGISPGHELCHAVRVLQNPPDHPLQWGWLRSVRSAMPRGAFGVLRTVIGPEGYFPDFLTSTPTWDMAPADEVERLRRVPAESVRADLTKVLARSEGLRHRIIADMFAHPERTRAQAQVADAWEEVWEAALAPHWPQIRRLISADIDLRVRRVGVDGVAAMVGSLHGSVAWHRDAIEIEMRKHSEEVDCEGSGVVLVPSVMSTPRCSVLTEPPAQPTLFYPVLGLSASWTQERSAVEESLVELLGSGRARALLSLDGPRSTSEVADACATAVSTASHHLTILRKAQLVHSRRDGTRMLHARTPLGEALLGAGT</sequence>
<evidence type="ECO:0000313" key="2">
    <source>
        <dbReference type="EMBL" id="MEE2051504.1"/>
    </source>
</evidence>
<dbReference type="InterPro" id="IPR036388">
    <property type="entry name" value="WH-like_DNA-bd_sf"/>
</dbReference>
<dbReference type="Gene3D" id="1.10.10.10">
    <property type="entry name" value="Winged helix-like DNA-binding domain superfamily/Winged helix DNA-binding domain"/>
    <property type="match status" value="1"/>
</dbReference>
<organism evidence="2 3">
    <name type="scientific">Nocardiopsis tropica</name>
    <dbReference type="NCBI Taxonomy" id="109330"/>
    <lineage>
        <taxon>Bacteria</taxon>
        <taxon>Bacillati</taxon>
        <taxon>Actinomycetota</taxon>
        <taxon>Actinomycetes</taxon>
        <taxon>Streptosporangiales</taxon>
        <taxon>Nocardiopsidaceae</taxon>
        <taxon>Nocardiopsis</taxon>
    </lineage>
</organism>
<dbReference type="SUPFAM" id="SSF46785">
    <property type="entry name" value="Winged helix' DNA-binding domain"/>
    <property type="match status" value="1"/>
</dbReference>
<dbReference type="EMBL" id="JAUUCC010000030">
    <property type="protein sequence ID" value="MEE2051504.1"/>
    <property type="molecule type" value="Genomic_DNA"/>
</dbReference>
<dbReference type="Pfam" id="PF19361">
    <property type="entry name" value="DUF5937"/>
    <property type="match status" value="1"/>
</dbReference>
<dbReference type="Pfam" id="PF12840">
    <property type="entry name" value="HTH_20"/>
    <property type="match status" value="1"/>
</dbReference>
<accession>A0ABU7KQD5</accession>
<comment type="caution">
    <text evidence="2">The sequence shown here is derived from an EMBL/GenBank/DDBJ whole genome shotgun (WGS) entry which is preliminary data.</text>
</comment>
<dbReference type="CDD" id="cd00090">
    <property type="entry name" value="HTH_ARSR"/>
    <property type="match status" value="1"/>
</dbReference>
<dbReference type="InterPro" id="IPR001845">
    <property type="entry name" value="HTH_ArsR_DNA-bd_dom"/>
</dbReference>
<proteinExistence type="predicted"/>
<dbReference type="RefSeq" id="WP_330158624.1">
    <property type="nucleotide sequence ID" value="NZ_JAUUCC010000030.1"/>
</dbReference>
<feature type="domain" description="HTH arsR-type" evidence="1">
    <location>
        <begin position="260"/>
        <end position="331"/>
    </location>
</feature>
<dbReference type="SMART" id="SM00418">
    <property type="entry name" value="HTH_ARSR"/>
    <property type="match status" value="1"/>
</dbReference>